<name>A0A3A3GLF0_PANTH</name>
<keyword evidence="3" id="KW-0808">Transferase</keyword>
<dbReference type="Pfam" id="PF03496">
    <property type="entry name" value="ADPrib_exo_Tox"/>
    <property type="match status" value="1"/>
</dbReference>
<dbReference type="CDD" id="cd00233">
    <property type="entry name" value="VIP2"/>
    <property type="match status" value="1"/>
</dbReference>
<dbReference type="PROSITE" id="PS51996">
    <property type="entry name" value="TR_MART"/>
    <property type="match status" value="1"/>
</dbReference>
<accession>A0A3A3GLF0</accession>
<feature type="domain" description="ADP ribosyltransferase" evidence="2">
    <location>
        <begin position="57"/>
        <end position="248"/>
    </location>
</feature>
<dbReference type="OrthoDB" id="2637868at2"/>
<evidence type="ECO:0000313" key="3">
    <source>
        <dbReference type="EMBL" id="RJG25472.1"/>
    </source>
</evidence>
<feature type="signal peptide" evidence="1">
    <location>
        <begin position="1"/>
        <end position="24"/>
    </location>
</feature>
<protein>
    <submittedName>
        <fullName evidence="3">ADP-ribosyltransferase</fullName>
    </submittedName>
</protein>
<dbReference type="SUPFAM" id="SSF56399">
    <property type="entry name" value="ADP-ribosylation"/>
    <property type="match status" value="1"/>
</dbReference>
<sequence length="249" mass="28152">MKKKFYCSLVLSLALASAAIGGNAAYAIGGAGSSNYYRYEVIDSRSAKDFNEDRKAAEKWGNKEYKAWNKKLNASEKELVKEYTGNAKPFNTYLRANEGKLGFKPDIDKKIVKLDEALKKSTVSETVLVYRGDDTSIFGKEFQNSIYQGNKVDRELFRKLRDQYQGKTKTEYGYLSTSLVSNQQFAMRPILTTLKVPKGAHAGYVDNISLYKGQYELLLPRNTKIRIDKMYIIVNKGSETIKIEATVLP</sequence>
<proteinExistence type="predicted"/>
<evidence type="ECO:0000259" key="2">
    <source>
        <dbReference type="Pfam" id="PF03496"/>
    </source>
</evidence>
<feature type="chain" id="PRO_5039532977" evidence="1">
    <location>
        <begin position="25"/>
        <end position="249"/>
    </location>
</feature>
<dbReference type="RefSeq" id="WP_119791482.1">
    <property type="nucleotide sequence ID" value="NZ_QYZD01000003.1"/>
</dbReference>
<dbReference type="GO" id="GO:0005576">
    <property type="term" value="C:extracellular region"/>
    <property type="evidence" value="ECO:0007669"/>
    <property type="project" value="InterPro"/>
</dbReference>
<gene>
    <name evidence="3" type="ORF">DQX05_05040</name>
</gene>
<dbReference type="Gene3D" id="3.90.176.10">
    <property type="entry name" value="Toxin ADP-ribosyltransferase, Chain A, domain 1"/>
    <property type="match status" value="1"/>
</dbReference>
<evidence type="ECO:0000256" key="1">
    <source>
        <dbReference type="SAM" id="SignalP"/>
    </source>
</evidence>
<keyword evidence="1" id="KW-0732">Signal</keyword>
<reference evidence="3 4" key="1">
    <citation type="submission" date="2018-09" db="EMBL/GenBank/DDBJ databases">
        <title>Paenibacillus SK2017-BO5.</title>
        <authorList>
            <person name="Piskunova J.V."/>
            <person name="Dubiley S.A."/>
            <person name="Severinov K.V."/>
        </authorList>
    </citation>
    <scope>NUCLEOTIDE SEQUENCE [LARGE SCALE GENOMIC DNA]</scope>
    <source>
        <strain evidence="3 4">BO5</strain>
    </source>
</reference>
<organism evidence="3 4">
    <name type="scientific">Paenibacillus thiaminolyticus</name>
    <name type="common">Bacillus thiaminolyticus</name>
    <dbReference type="NCBI Taxonomy" id="49283"/>
    <lineage>
        <taxon>Bacteria</taxon>
        <taxon>Bacillati</taxon>
        <taxon>Bacillota</taxon>
        <taxon>Bacilli</taxon>
        <taxon>Bacillales</taxon>
        <taxon>Paenibacillaceae</taxon>
        <taxon>Paenibacillus</taxon>
    </lineage>
</organism>
<dbReference type="AlphaFoldDB" id="A0A3A3GLF0"/>
<dbReference type="EMBL" id="QYZD01000003">
    <property type="protein sequence ID" value="RJG25472.1"/>
    <property type="molecule type" value="Genomic_DNA"/>
</dbReference>
<dbReference type="InterPro" id="IPR003540">
    <property type="entry name" value="ADP-ribosyltransferase"/>
</dbReference>
<dbReference type="Proteomes" id="UP000266177">
    <property type="component" value="Unassembled WGS sequence"/>
</dbReference>
<dbReference type="InterPro" id="IPR016013">
    <property type="entry name" value="Binary_toxinA_clost-typ"/>
</dbReference>
<dbReference type="PRINTS" id="PR01390">
    <property type="entry name" value="BINARYTOXINA"/>
</dbReference>
<dbReference type="GO" id="GO:0016740">
    <property type="term" value="F:transferase activity"/>
    <property type="evidence" value="ECO:0007669"/>
    <property type="project" value="UniProtKB-KW"/>
</dbReference>
<evidence type="ECO:0000313" key="4">
    <source>
        <dbReference type="Proteomes" id="UP000266177"/>
    </source>
</evidence>
<comment type="caution">
    <text evidence="3">The sequence shown here is derived from an EMBL/GenBank/DDBJ whole genome shotgun (WGS) entry which is preliminary data.</text>
</comment>